<protein>
    <submittedName>
        <fullName evidence="2">Uncharacterized protein</fullName>
    </submittedName>
</protein>
<sequence>MGGKKGKRKGYRQNYRATEKVRYTEANGFLGGNGQWTKLPGHEFGVRGTANEATAAP</sequence>
<feature type="non-terminal residue" evidence="2">
    <location>
        <position position="57"/>
    </location>
</feature>
<comment type="caution">
    <text evidence="2">The sequence shown here is derived from an EMBL/GenBank/DDBJ whole genome shotgun (WGS) entry which is preliminary data.</text>
</comment>
<dbReference type="EMBL" id="JAWJWE010000003">
    <property type="protein sequence ID" value="KAK6639839.1"/>
    <property type="molecule type" value="Genomic_DNA"/>
</dbReference>
<name>A0AAN8P6W2_POLSC</name>
<reference evidence="2 3" key="1">
    <citation type="submission" date="2023-10" db="EMBL/GenBank/DDBJ databases">
        <title>Genomes of two closely related lineages of the louse Polyplax serrata with different host specificities.</title>
        <authorList>
            <person name="Martinu J."/>
            <person name="Tarabai H."/>
            <person name="Stefka J."/>
            <person name="Hypsa V."/>
        </authorList>
    </citation>
    <scope>NUCLEOTIDE SEQUENCE [LARGE SCALE GENOMIC DNA]</scope>
    <source>
        <strain evidence="2">HR10_N</strain>
    </source>
</reference>
<accession>A0AAN8P6W2</accession>
<proteinExistence type="predicted"/>
<dbReference type="Proteomes" id="UP001372834">
    <property type="component" value="Unassembled WGS sequence"/>
</dbReference>
<evidence type="ECO:0000313" key="2">
    <source>
        <dbReference type="EMBL" id="KAK6639839.1"/>
    </source>
</evidence>
<feature type="region of interest" description="Disordered" evidence="1">
    <location>
        <begin position="27"/>
        <end position="57"/>
    </location>
</feature>
<evidence type="ECO:0000313" key="3">
    <source>
        <dbReference type="Proteomes" id="UP001372834"/>
    </source>
</evidence>
<organism evidence="2 3">
    <name type="scientific">Polyplax serrata</name>
    <name type="common">Common mouse louse</name>
    <dbReference type="NCBI Taxonomy" id="468196"/>
    <lineage>
        <taxon>Eukaryota</taxon>
        <taxon>Metazoa</taxon>
        <taxon>Ecdysozoa</taxon>
        <taxon>Arthropoda</taxon>
        <taxon>Hexapoda</taxon>
        <taxon>Insecta</taxon>
        <taxon>Pterygota</taxon>
        <taxon>Neoptera</taxon>
        <taxon>Paraneoptera</taxon>
        <taxon>Psocodea</taxon>
        <taxon>Troctomorpha</taxon>
        <taxon>Phthiraptera</taxon>
        <taxon>Anoplura</taxon>
        <taxon>Polyplacidae</taxon>
        <taxon>Polyplax</taxon>
    </lineage>
</organism>
<evidence type="ECO:0000256" key="1">
    <source>
        <dbReference type="SAM" id="MobiDB-lite"/>
    </source>
</evidence>
<dbReference type="AlphaFoldDB" id="A0AAN8P6W2"/>
<gene>
    <name evidence="2" type="ORF">RUM43_008114</name>
</gene>